<dbReference type="InterPro" id="IPR001128">
    <property type="entry name" value="Cyt_P450"/>
</dbReference>
<evidence type="ECO:0000256" key="8">
    <source>
        <dbReference type="PIRSR" id="PIRSR602401-1"/>
    </source>
</evidence>
<dbReference type="InterPro" id="IPR017972">
    <property type="entry name" value="Cyt_P450_CS"/>
</dbReference>
<evidence type="ECO:0000256" key="5">
    <source>
        <dbReference type="ARBA" id="ARBA00023002"/>
    </source>
</evidence>
<dbReference type="GO" id="GO:0004497">
    <property type="term" value="F:monooxygenase activity"/>
    <property type="evidence" value="ECO:0007669"/>
    <property type="project" value="UniProtKB-KW"/>
</dbReference>
<protein>
    <submittedName>
        <fullName evidence="10">Uncharacterized protein</fullName>
    </submittedName>
</protein>
<dbReference type="GO" id="GO:0016705">
    <property type="term" value="F:oxidoreductase activity, acting on paired donors, with incorporation or reduction of molecular oxygen"/>
    <property type="evidence" value="ECO:0007669"/>
    <property type="project" value="InterPro"/>
</dbReference>
<evidence type="ECO:0000256" key="3">
    <source>
        <dbReference type="ARBA" id="ARBA00022617"/>
    </source>
</evidence>
<evidence type="ECO:0000256" key="7">
    <source>
        <dbReference type="ARBA" id="ARBA00023033"/>
    </source>
</evidence>
<reference evidence="10" key="1">
    <citation type="submission" date="2022-08" db="UniProtKB">
        <authorList>
            <consortium name="EnsemblMetazoa"/>
        </authorList>
    </citation>
    <scope>IDENTIFICATION</scope>
    <source>
        <strain evidence="10">EBRO</strain>
    </source>
</reference>
<dbReference type="EnsemblMetazoa" id="AATE003150-RA">
    <property type="protein sequence ID" value="AATE003150-PA.1"/>
    <property type="gene ID" value="AATE003150"/>
</dbReference>
<dbReference type="CDD" id="cd20628">
    <property type="entry name" value="CYP4"/>
    <property type="match status" value="1"/>
</dbReference>
<dbReference type="InterPro" id="IPR050196">
    <property type="entry name" value="Cytochrome_P450_Monoox"/>
</dbReference>
<evidence type="ECO:0000256" key="9">
    <source>
        <dbReference type="RuleBase" id="RU000461"/>
    </source>
</evidence>
<dbReference type="PROSITE" id="PS00086">
    <property type="entry name" value="CYTOCHROME_P450"/>
    <property type="match status" value="1"/>
</dbReference>
<name>A0A182IPS8_ANOAO</name>
<comment type="similarity">
    <text evidence="2 9">Belongs to the cytochrome P450 family.</text>
</comment>
<evidence type="ECO:0000313" key="10">
    <source>
        <dbReference type="EnsemblMetazoa" id="AATE003150-PA.1"/>
    </source>
</evidence>
<dbReference type="GO" id="GO:0005506">
    <property type="term" value="F:iron ion binding"/>
    <property type="evidence" value="ECO:0007669"/>
    <property type="project" value="InterPro"/>
</dbReference>
<evidence type="ECO:0000256" key="6">
    <source>
        <dbReference type="ARBA" id="ARBA00023004"/>
    </source>
</evidence>
<evidence type="ECO:0000256" key="2">
    <source>
        <dbReference type="ARBA" id="ARBA00010617"/>
    </source>
</evidence>
<sequence length="439" mass="50651">MLRTLTKFHQQYGKNLLLQELGNEFKLLTIDPRVIEQVIQTRNIIKPKFYSFLKPWLGHSSIILGGKRWSTRRKIIYPAFHYKMLDDFILTMVAQTDVLVEKLRKNVGGSDFDVYFPLRHCTMDIICETAMGIQLQCQTNPNVQFIEATEEMIDLIHKRIFNPLITNDFIYFFTDAGRRQRNLLSILHNFSDNVIHERKQRLTDRRSDEDQPVKMTFLDHLLESHCDGVPLSDVEIRGEVNTFMLAGHETTTSCVSFALFYISRIPDIQQKLYDEIVSVYGTNGDVRLAQITHASLQQLKYMEMVIKETLRISPSVPMIGRTSFGDMTVDGVAIPAGTEVIINICIMHNDPEQYQDPGRFIPERFAGETDSRPFSYLPFSAGVRSCIGQRFAMLEMKTILVKLLAHYLLMPCEQENDMQLKADLTLKPLRGAFIKILER</sequence>
<accession>A0A182IPS8</accession>
<dbReference type="InterPro" id="IPR036396">
    <property type="entry name" value="Cyt_P450_sf"/>
</dbReference>
<dbReference type="InterPro" id="IPR002401">
    <property type="entry name" value="Cyt_P450_E_grp-I"/>
</dbReference>
<dbReference type="STRING" id="41427.A0A182IPS8"/>
<feature type="binding site" description="axial binding residue" evidence="8">
    <location>
        <position position="386"/>
    </location>
    <ligand>
        <name>heme</name>
        <dbReference type="ChEBI" id="CHEBI:30413"/>
    </ligand>
    <ligandPart>
        <name>Fe</name>
        <dbReference type="ChEBI" id="CHEBI:18248"/>
    </ligandPart>
</feature>
<evidence type="ECO:0000256" key="4">
    <source>
        <dbReference type="ARBA" id="ARBA00022723"/>
    </source>
</evidence>
<dbReference type="PANTHER" id="PTHR24291:SF187">
    <property type="entry name" value="CYTOCHROME P450 4AE1-RELATED"/>
    <property type="match status" value="1"/>
</dbReference>
<dbReference type="GO" id="GO:0020037">
    <property type="term" value="F:heme binding"/>
    <property type="evidence" value="ECO:0007669"/>
    <property type="project" value="InterPro"/>
</dbReference>
<keyword evidence="7 9" id="KW-0503">Monooxygenase</keyword>
<dbReference type="Pfam" id="PF00067">
    <property type="entry name" value="p450"/>
    <property type="match status" value="1"/>
</dbReference>
<proteinExistence type="inferred from homology"/>
<dbReference type="AlphaFoldDB" id="A0A182IPS8"/>
<dbReference type="PRINTS" id="PR00385">
    <property type="entry name" value="P450"/>
</dbReference>
<organism evidence="10">
    <name type="scientific">Anopheles atroparvus</name>
    <name type="common">European mosquito</name>
    <dbReference type="NCBI Taxonomy" id="41427"/>
    <lineage>
        <taxon>Eukaryota</taxon>
        <taxon>Metazoa</taxon>
        <taxon>Ecdysozoa</taxon>
        <taxon>Arthropoda</taxon>
        <taxon>Hexapoda</taxon>
        <taxon>Insecta</taxon>
        <taxon>Pterygota</taxon>
        <taxon>Neoptera</taxon>
        <taxon>Endopterygota</taxon>
        <taxon>Diptera</taxon>
        <taxon>Nematocera</taxon>
        <taxon>Culicoidea</taxon>
        <taxon>Culicidae</taxon>
        <taxon>Anophelinae</taxon>
        <taxon>Anopheles</taxon>
    </lineage>
</organism>
<dbReference type="SUPFAM" id="SSF48264">
    <property type="entry name" value="Cytochrome P450"/>
    <property type="match status" value="1"/>
</dbReference>
<evidence type="ECO:0000256" key="1">
    <source>
        <dbReference type="ARBA" id="ARBA00001971"/>
    </source>
</evidence>
<keyword evidence="4 8" id="KW-0479">Metal-binding</keyword>
<dbReference type="PRINTS" id="PR00463">
    <property type="entry name" value="EP450I"/>
</dbReference>
<dbReference type="Gene3D" id="1.10.630.10">
    <property type="entry name" value="Cytochrome P450"/>
    <property type="match status" value="1"/>
</dbReference>
<comment type="cofactor">
    <cofactor evidence="1 8">
        <name>heme</name>
        <dbReference type="ChEBI" id="CHEBI:30413"/>
    </cofactor>
</comment>
<keyword evidence="6 8" id="KW-0408">Iron</keyword>
<keyword evidence="3 8" id="KW-0349">Heme</keyword>
<dbReference type="PANTHER" id="PTHR24291">
    <property type="entry name" value="CYTOCHROME P450 FAMILY 4"/>
    <property type="match status" value="1"/>
</dbReference>
<keyword evidence="5 9" id="KW-0560">Oxidoreductase</keyword>
<dbReference type="VEuPathDB" id="VectorBase:AATE003150"/>